<dbReference type="OrthoDB" id="6285106at2759"/>
<organism evidence="9 10">
    <name type="scientific">Cloeon dipterum</name>
    <dbReference type="NCBI Taxonomy" id="197152"/>
    <lineage>
        <taxon>Eukaryota</taxon>
        <taxon>Metazoa</taxon>
        <taxon>Ecdysozoa</taxon>
        <taxon>Arthropoda</taxon>
        <taxon>Hexapoda</taxon>
        <taxon>Insecta</taxon>
        <taxon>Pterygota</taxon>
        <taxon>Palaeoptera</taxon>
        <taxon>Ephemeroptera</taxon>
        <taxon>Pisciforma</taxon>
        <taxon>Baetidae</taxon>
        <taxon>Cloeon</taxon>
    </lineage>
</organism>
<reference evidence="9 10" key="1">
    <citation type="submission" date="2020-04" db="EMBL/GenBank/DDBJ databases">
        <authorList>
            <person name="Alioto T."/>
            <person name="Alioto T."/>
            <person name="Gomez Garrido J."/>
        </authorList>
    </citation>
    <scope>NUCLEOTIDE SEQUENCE [LARGE SCALE GENOMIC DNA]</scope>
</reference>
<name>A0A8S1CUN1_9INSE</name>
<dbReference type="AlphaFoldDB" id="A0A8S1CUN1"/>
<evidence type="ECO:0000256" key="3">
    <source>
        <dbReference type="ARBA" id="ARBA00022729"/>
    </source>
</evidence>
<accession>A0A8S1CUN1</accession>
<dbReference type="InterPro" id="IPR016201">
    <property type="entry name" value="PSI"/>
</dbReference>
<dbReference type="EMBL" id="CADEPI010000079">
    <property type="protein sequence ID" value="CAB3372991.1"/>
    <property type="molecule type" value="Genomic_DNA"/>
</dbReference>
<evidence type="ECO:0000256" key="2">
    <source>
        <dbReference type="ARBA" id="ARBA00022692"/>
    </source>
</evidence>
<keyword evidence="6" id="KW-0325">Glycoprotein</keyword>
<feature type="domain" description="PSI" evidence="8">
    <location>
        <begin position="257"/>
        <end position="314"/>
    </location>
</feature>
<evidence type="ECO:0000313" key="10">
    <source>
        <dbReference type="Proteomes" id="UP000494165"/>
    </source>
</evidence>
<evidence type="ECO:0000256" key="4">
    <source>
        <dbReference type="ARBA" id="ARBA00022989"/>
    </source>
</evidence>
<keyword evidence="2" id="KW-0812">Transmembrane</keyword>
<keyword evidence="5" id="KW-0472">Membrane</keyword>
<evidence type="ECO:0000256" key="7">
    <source>
        <dbReference type="SAM" id="SignalP"/>
    </source>
</evidence>
<dbReference type="Proteomes" id="UP000494165">
    <property type="component" value="Unassembled WGS sequence"/>
</dbReference>
<keyword evidence="3 7" id="KW-0732">Signal</keyword>
<evidence type="ECO:0000256" key="5">
    <source>
        <dbReference type="ARBA" id="ARBA00023136"/>
    </source>
</evidence>
<comment type="caution">
    <text evidence="9">The sequence shown here is derived from an EMBL/GenBank/DDBJ whole genome shotgun (WGS) entry which is preliminary data.</text>
</comment>
<keyword evidence="10" id="KW-1185">Reference proteome</keyword>
<evidence type="ECO:0000313" key="9">
    <source>
        <dbReference type="EMBL" id="CAB3372991.1"/>
    </source>
</evidence>
<dbReference type="InterPro" id="IPR002165">
    <property type="entry name" value="Plexin_repeat"/>
</dbReference>
<evidence type="ECO:0000259" key="8">
    <source>
        <dbReference type="SMART" id="SM00423"/>
    </source>
</evidence>
<feature type="signal peptide" evidence="7">
    <location>
        <begin position="1"/>
        <end position="16"/>
    </location>
</feature>
<gene>
    <name evidence="9" type="ORF">CLODIP_2_CD12591</name>
</gene>
<feature type="chain" id="PRO_5035900175" description="PSI domain-containing protein" evidence="7">
    <location>
        <begin position="17"/>
        <end position="317"/>
    </location>
</feature>
<dbReference type="GO" id="GO:0016020">
    <property type="term" value="C:membrane"/>
    <property type="evidence" value="ECO:0007669"/>
    <property type="project" value="UniProtKB-SubCell"/>
</dbReference>
<dbReference type="InterPro" id="IPR031152">
    <property type="entry name" value="PLXDC"/>
</dbReference>
<proteinExistence type="predicted"/>
<evidence type="ECO:0000256" key="6">
    <source>
        <dbReference type="ARBA" id="ARBA00023180"/>
    </source>
</evidence>
<sequence length="317" mass="36173">MLWSVIAILLIPRIVCEDDTNGGRRAQKNEVEENNGFFSVKVIEDQDLINSLWIDMDSVEKLSFRRGSHAPYPEYFRQKDSDQKWHLVQIVKLPFNISFNGYTTDEVSVSEDGHICVEKRKRSTEPCTNYVAPLLRKLFFRENSYLKCVANETTFSVQWGNVDLSASTFYEYGRNISLQVTLNKTGSFVFVYKQILSMRTHENLPPNFAKLQIGIADSFPISADRRSPYGTIKIGDFFTRGNRTSNTAAIELNPLPTCNSFTDCAACTSSQFKYGCVWCPKVNRCSNNGLDHGFLEWESFDCNETHSHKRQGCPSNN</sequence>
<comment type="subcellular location">
    <subcellularLocation>
        <location evidence="1">Membrane</location>
        <topology evidence="1">Single-pass type I membrane protein</topology>
    </subcellularLocation>
</comment>
<dbReference type="PANTHER" id="PTHR13055">
    <property type="entry name" value="TUMOR ENDOTHELIAL MARKER 7 RELATED"/>
    <property type="match status" value="1"/>
</dbReference>
<protein>
    <recommendedName>
        <fullName evidence="8">PSI domain-containing protein</fullName>
    </recommendedName>
</protein>
<dbReference type="PANTHER" id="PTHR13055:SF12">
    <property type="entry name" value="LD40707P"/>
    <property type="match status" value="1"/>
</dbReference>
<dbReference type="Pfam" id="PF01437">
    <property type="entry name" value="PSI"/>
    <property type="match status" value="1"/>
</dbReference>
<keyword evidence="4" id="KW-1133">Transmembrane helix</keyword>
<evidence type="ECO:0000256" key="1">
    <source>
        <dbReference type="ARBA" id="ARBA00004479"/>
    </source>
</evidence>
<dbReference type="SMART" id="SM00423">
    <property type="entry name" value="PSI"/>
    <property type="match status" value="1"/>
</dbReference>